<feature type="compositionally biased region" description="Low complexity" evidence="1">
    <location>
        <begin position="418"/>
        <end position="431"/>
    </location>
</feature>
<evidence type="ECO:0000259" key="2">
    <source>
        <dbReference type="Pfam" id="PF06985"/>
    </source>
</evidence>
<evidence type="ECO:0000256" key="1">
    <source>
        <dbReference type="SAM" id="MobiDB-lite"/>
    </source>
</evidence>
<sequence>MTTSARHKVTIAIAMEPYAHAELRQDRSEIRLLHLEPEQSSATTADTDPIRCSISHVSLDDKPAYVAVSYRWAGEPRAIFVGGSGTQHRLHVCANLEAALCQIRRHEQTSEKHLPIWADAICINQQDDAEKSWQVGMMGRVYEQAAFTLVWLGEDGGERGEFALQQLRGFGEAHASRQSPARYHVRSDHDPFCFVERAGELKSDMLDGLTRSAKCDSLGQEAEQAWAAIALLLQRDYWTRVWMIQEIALSRTIFILCGREIIYGFYLPVAISLFRQHFDWPGFLAKVGRGDPYSNLLFWIGRKLMIGTQVVFMTKLLLVCLPSSRFYATNRSDMVYALLSLSSDADELGALPDYSLPDSELYSRVARSLLTKQHHTWILSLNHHQKAVPDLPSWVPDWSVAPPRLPLQWHRINKMASTFSTTPTDPSTPSVSDEEFDASRSLSANDYPPCSGPRLLALNVVFMDEVATVGQCYSELGSDDEHDELGDGRLDSTTRLWLLELQRLAQSSVSEGTGHQSARIARVAMTGHTIPQTTPLSGISPETAWADLESLMPGILDGSLKHGTEHQYLPLSTVIRSYCRNRRAFVTSKGWLGIGPLDTKEGDAAAVVVGAQVPFLLRMAPERRWRLVGEAYVEGLMNGESFGDRPAVEVIELC</sequence>
<dbReference type="InterPro" id="IPR052895">
    <property type="entry name" value="HetReg/Transcr_Mod"/>
</dbReference>
<keyword evidence="4" id="KW-1185">Reference proteome</keyword>
<accession>A0AAE0K385</accession>
<dbReference type="Proteomes" id="UP001287356">
    <property type="component" value="Unassembled WGS sequence"/>
</dbReference>
<evidence type="ECO:0000313" key="3">
    <source>
        <dbReference type="EMBL" id="KAK3369294.1"/>
    </source>
</evidence>
<gene>
    <name evidence="3" type="ORF">B0T24DRAFT_557242</name>
</gene>
<protein>
    <submittedName>
        <fullName evidence="3">Heterokaryon incompatibility protein-domain-containing protein</fullName>
    </submittedName>
</protein>
<dbReference type="AlphaFoldDB" id="A0AAE0K385"/>
<dbReference type="EMBL" id="JAULSN010000006">
    <property type="protein sequence ID" value="KAK3369294.1"/>
    <property type="molecule type" value="Genomic_DNA"/>
</dbReference>
<reference evidence="3" key="1">
    <citation type="journal article" date="2023" name="Mol. Phylogenet. Evol.">
        <title>Genome-scale phylogeny and comparative genomics of the fungal order Sordariales.</title>
        <authorList>
            <person name="Hensen N."/>
            <person name="Bonometti L."/>
            <person name="Westerberg I."/>
            <person name="Brannstrom I.O."/>
            <person name="Guillou S."/>
            <person name="Cros-Aarteil S."/>
            <person name="Calhoun S."/>
            <person name="Haridas S."/>
            <person name="Kuo A."/>
            <person name="Mondo S."/>
            <person name="Pangilinan J."/>
            <person name="Riley R."/>
            <person name="LaButti K."/>
            <person name="Andreopoulos B."/>
            <person name="Lipzen A."/>
            <person name="Chen C."/>
            <person name="Yan M."/>
            <person name="Daum C."/>
            <person name="Ng V."/>
            <person name="Clum A."/>
            <person name="Steindorff A."/>
            <person name="Ohm R.A."/>
            <person name="Martin F."/>
            <person name="Silar P."/>
            <person name="Natvig D.O."/>
            <person name="Lalanne C."/>
            <person name="Gautier V."/>
            <person name="Ament-Velasquez S.L."/>
            <person name="Kruys A."/>
            <person name="Hutchinson M.I."/>
            <person name="Powell A.J."/>
            <person name="Barry K."/>
            <person name="Miller A.N."/>
            <person name="Grigoriev I.V."/>
            <person name="Debuchy R."/>
            <person name="Gladieux P."/>
            <person name="Hiltunen Thoren M."/>
            <person name="Johannesson H."/>
        </authorList>
    </citation>
    <scope>NUCLEOTIDE SEQUENCE</scope>
    <source>
        <strain evidence="3">CBS 958.72</strain>
    </source>
</reference>
<feature type="domain" description="Heterokaryon incompatibility" evidence="2">
    <location>
        <begin position="65"/>
        <end position="246"/>
    </location>
</feature>
<proteinExistence type="predicted"/>
<dbReference type="PANTHER" id="PTHR24148:SF64">
    <property type="entry name" value="HETEROKARYON INCOMPATIBILITY DOMAIN-CONTAINING PROTEIN"/>
    <property type="match status" value="1"/>
</dbReference>
<feature type="region of interest" description="Disordered" evidence="1">
    <location>
        <begin position="418"/>
        <end position="437"/>
    </location>
</feature>
<dbReference type="Pfam" id="PF06985">
    <property type="entry name" value="HET"/>
    <property type="match status" value="1"/>
</dbReference>
<comment type="caution">
    <text evidence="3">The sequence shown here is derived from an EMBL/GenBank/DDBJ whole genome shotgun (WGS) entry which is preliminary data.</text>
</comment>
<dbReference type="PANTHER" id="PTHR24148">
    <property type="entry name" value="ANKYRIN REPEAT DOMAIN-CONTAINING PROTEIN 39 HOMOLOG-RELATED"/>
    <property type="match status" value="1"/>
</dbReference>
<evidence type="ECO:0000313" key="4">
    <source>
        <dbReference type="Proteomes" id="UP001287356"/>
    </source>
</evidence>
<dbReference type="InterPro" id="IPR010730">
    <property type="entry name" value="HET"/>
</dbReference>
<organism evidence="3 4">
    <name type="scientific">Lasiosphaeria ovina</name>
    <dbReference type="NCBI Taxonomy" id="92902"/>
    <lineage>
        <taxon>Eukaryota</taxon>
        <taxon>Fungi</taxon>
        <taxon>Dikarya</taxon>
        <taxon>Ascomycota</taxon>
        <taxon>Pezizomycotina</taxon>
        <taxon>Sordariomycetes</taxon>
        <taxon>Sordariomycetidae</taxon>
        <taxon>Sordariales</taxon>
        <taxon>Lasiosphaeriaceae</taxon>
        <taxon>Lasiosphaeria</taxon>
    </lineage>
</organism>
<reference evidence="3" key="2">
    <citation type="submission" date="2023-06" db="EMBL/GenBank/DDBJ databases">
        <authorList>
            <consortium name="Lawrence Berkeley National Laboratory"/>
            <person name="Haridas S."/>
            <person name="Hensen N."/>
            <person name="Bonometti L."/>
            <person name="Westerberg I."/>
            <person name="Brannstrom I.O."/>
            <person name="Guillou S."/>
            <person name="Cros-Aarteil S."/>
            <person name="Calhoun S."/>
            <person name="Kuo A."/>
            <person name="Mondo S."/>
            <person name="Pangilinan J."/>
            <person name="Riley R."/>
            <person name="Labutti K."/>
            <person name="Andreopoulos B."/>
            <person name="Lipzen A."/>
            <person name="Chen C."/>
            <person name="Yanf M."/>
            <person name="Daum C."/>
            <person name="Ng V."/>
            <person name="Clum A."/>
            <person name="Steindorff A."/>
            <person name="Ohm R."/>
            <person name="Martin F."/>
            <person name="Silar P."/>
            <person name="Natvig D."/>
            <person name="Lalanne C."/>
            <person name="Gautier V."/>
            <person name="Ament-Velasquez S.L."/>
            <person name="Kruys A."/>
            <person name="Hutchinson M.I."/>
            <person name="Powell A.J."/>
            <person name="Barry K."/>
            <person name="Miller A.N."/>
            <person name="Grigoriev I.V."/>
            <person name="Debuchy R."/>
            <person name="Gladieux P."/>
            <person name="Thoren M.H."/>
            <person name="Johannesson H."/>
        </authorList>
    </citation>
    <scope>NUCLEOTIDE SEQUENCE</scope>
    <source>
        <strain evidence="3">CBS 958.72</strain>
    </source>
</reference>
<name>A0AAE0K385_9PEZI</name>
<dbReference type="Pfam" id="PF26639">
    <property type="entry name" value="Het-6_barrel"/>
    <property type="match status" value="1"/>
</dbReference>